<dbReference type="InterPro" id="IPR001356">
    <property type="entry name" value="HD"/>
</dbReference>
<feature type="region of interest" description="Disordered" evidence="12">
    <location>
        <begin position="113"/>
        <end position="198"/>
    </location>
</feature>
<evidence type="ECO:0000256" key="3">
    <source>
        <dbReference type="ARBA" id="ARBA00006317"/>
    </source>
</evidence>
<comment type="function">
    <text evidence="1">Sequence-specific transcription factor which is part of a developmental regulatory system that provides cells with specific positional identities on the anterior-posterior axis.</text>
</comment>
<evidence type="ECO:0000256" key="9">
    <source>
        <dbReference type="ARBA" id="ARBA00023242"/>
    </source>
</evidence>
<evidence type="ECO:0000256" key="1">
    <source>
        <dbReference type="ARBA" id="ARBA00003263"/>
    </source>
</evidence>
<reference evidence="14 15" key="1">
    <citation type="submission" date="2024-08" db="EMBL/GenBank/DDBJ databases">
        <title>The draft genome of Apodemus speciosus.</title>
        <authorList>
            <person name="Nabeshima K."/>
            <person name="Suzuki S."/>
            <person name="Onuma M."/>
        </authorList>
    </citation>
    <scope>NUCLEOTIDE SEQUENCE [LARGE SCALE GENOMIC DNA]</scope>
    <source>
        <strain evidence="14">IB14-021</strain>
    </source>
</reference>
<dbReference type="Pfam" id="PF04617">
    <property type="entry name" value="Hox9_act"/>
    <property type="match status" value="1"/>
</dbReference>
<proteinExistence type="inferred from homology"/>
<dbReference type="PROSITE" id="PS50071">
    <property type="entry name" value="HOMEOBOX_2"/>
    <property type="match status" value="1"/>
</dbReference>
<organism evidence="14 15">
    <name type="scientific">Apodemus speciosus</name>
    <name type="common">Large Japanese field mouse</name>
    <dbReference type="NCBI Taxonomy" id="105296"/>
    <lineage>
        <taxon>Eukaryota</taxon>
        <taxon>Metazoa</taxon>
        <taxon>Chordata</taxon>
        <taxon>Craniata</taxon>
        <taxon>Vertebrata</taxon>
        <taxon>Euteleostomi</taxon>
        <taxon>Mammalia</taxon>
        <taxon>Eutheria</taxon>
        <taxon>Euarchontoglires</taxon>
        <taxon>Glires</taxon>
        <taxon>Rodentia</taxon>
        <taxon>Myomorpha</taxon>
        <taxon>Muroidea</taxon>
        <taxon>Muridae</taxon>
        <taxon>Murinae</taxon>
        <taxon>Apodemus</taxon>
    </lineage>
</organism>
<keyword evidence="5" id="KW-0805">Transcription regulation</keyword>
<evidence type="ECO:0000256" key="5">
    <source>
        <dbReference type="ARBA" id="ARBA00023015"/>
    </source>
</evidence>
<dbReference type="SMART" id="SM00389">
    <property type="entry name" value="HOX"/>
    <property type="match status" value="1"/>
</dbReference>
<dbReference type="Pfam" id="PF00046">
    <property type="entry name" value="Homeodomain"/>
    <property type="match status" value="1"/>
</dbReference>
<accession>A0ABQ0EHJ2</accession>
<evidence type="ECO:0000256" key="11">
    <source>
        <dbReference type="RuleBase" id="RU000682"/>
    </source>
</evidence>
<evidence type="ECO:0000313" key="15">
    <source>
        <dbReference type="Proteomes" id="UP001623349"/>
    </source>
</evidence>
<keyword evidence="9 10" id="KW-0539">Nucleus</keyword>
<dbReference type="PANTHER" id="PTHR45970:SF4">
    <property type="entry name" value="HOMEOBOX PROTEIN HOX-D9"/>
    <property type="match status" value="1"/>
</dbReference>
<evidence type="ECO:0000259" key="13">
    <source>
        <dbReference type="PROSITE" id="PS50071"/>
    </source>
</evidence>
<dbReference type="CDD" id="cd00086">
    <property type="entry name" value="homeodomain"/>
    <property type="match status" value="1"/>
</dbReference>
<evidence type="ECO:0000313" key="14">
    <source>
        <dbReference type="EMBL" id="GAB1286449.1"/>
    </source>
</evidence>
<evidence type="ECO:0000256" key="6">
    <source>
        <dbReference type="ARBA" id="ARBA00023125"/>
    </source>
</evidence>
<name>A0ABQ0EHJ2_APOSI</name>
<dbReference type="InterPro" id="IPR017112">
    <property type="entry name" value="HXA9/HXB9/HXC9"/>
</dbReference>
<dbReference type="GO" id="GO:0003677">
    <property type="term" value="F:DNA binding"/>
    <property type="evidence" value="ECO:0007669"/>
    <property type="project" value="UniProtKB-KW"/>
</dbReference>
<dbReference type="InterPro" id="IPR006711">
    <property type="entry name" value="Hox9_activation_N"/>
</dbReference>
<protein>
    <submittedName>
        <fullName evidence="14">Homeobox protein Hox-D9</fullName>
    </submittedName>
</protein>
<comment type="similarity">
    <text evidence="3">Belongs to the Abd-B homeobox family.</text>
</comment>
<dbReference type="InterPro" id="IPR009057">
    <property type="entry name" value="Homeodomain-like_sf"/>
</dbReference>
<keyword evidence="6 10" id="KW-0238">DNA-binding</keyword>
<dbReference type="PANTHER" id="PTHR45970">
    <property type="entry name" value="AGAP004664-PA"/>
    <property type="match status" value="1"/>
</dbReference>
<feature type="compositionally biased region" description="Gly residues" evidence="12">
    <location>
        <begin position="113"/>
        <end position="136"/>
    </location>
</feature>
<evidence type="ECO:0000256" key="12">
    <source>
        <dbReference type="SAM" id="MobiDB-lite"/>
    </source>
</evidence>
<evidence type="ECO:0000256" key="7">
    <source>
        <dbReference type="ARBA" id="ARBA00023155"/>
    </source>
</evidence>
<evidence type="ECO:0000256" key="2">
    <source>
        <dbReference type="ARBA" id="ARBA00004123"/>
    </source>
</evidence>
<comment type="subcellular location">
    <subcellularLocation>
        <location evidence="2 10 11">Nucleus</location>
    </subcellularLocation>
</comment>
<gene>
    <name evidence="14" type="ORF">APTSU1_000167900</name>
</gene>
<dbReference type="PROSITE" id="PS00027">
    <property type="entry name" value="HOMEOBOX_1"/>
    <property type="match status" value="1"/>
</dbReference>
<keyword evidence="8" id="KW-0804">Transcription</keyword>
<comment type="caution">
    <text evidence="14">The sequence shown here is derived from an EMBL/GenBank/DDBJ whole genome shotgun (WGS) entry which is preliminary data.</text>
</comment>
<dbReference type="EMBL" id="BAAFST010000002">
    <property type="protein sequence ID" value="GAB1286449.1"/>
    <property type="molecule type" value="Genomic_DNA"/>
</dbReference>
<dbReference type="PRINTS" id="PR00024">
    <property type="entry name" value="HOMEOBOX"/>
</dbReference>
<feature type="domain" description="Homeobox" evidence="13">
    <location>
        <begin position="277"/>
        <end position="337"/>
    </location>
</feature>
<evidence type="ECO:0000256" key="10">
    <source>
        <dbReference type="PROSITE-ProRule" id="PRU00108"/>
    </source>
</evidence>
<dbReference type="Proteomes" id="UP001623349">
    <property type="component" value="Unassembled WGS sequence"/>
</dbReference>
<keyword evidence="7 10" id="KW-0371">Homeobox</keyword>
<dbReference type="SUPFAM" id="SSF46689">
    <property type="entry name" value="Homeodomain-like"/>
    <property type="match status" value="1"/>
</dbReference>
<sequence>MSSSGTLSNYYVDSLIGHEGDEVFAARFGPPGPGTQGRPAGVADGPAAAAEFASCSFAPKSSVFSASWSAVAAQPPAAATMSGLYHPYVSPPPLAAAEPGRYVRSWMEPLPGFPGGAGGGGGGGGGSGGGGGGGPGPVSSPGGPANGRHYGIKPETGAAPVPAAASTSSSSTSSSSSSKRTECSAARESQGSGGPEFPCNSFLRDKAAAAAAAAAAGNGPGVGIGTGPGAGGSSEPSACSDHPSPGCPLKEEEKQPPQPPQQQLDPNNPAANWIHARSTRKKRCPYTKYQTLELEKEFLFNMYLTRDRRYEVARILNLTERQVKIWFQNRRMKMKKMSKEKCPKGD</sequence>
<keyword evidence="4" id="KW-0217">Developmental protein</keyword>
<dbReference type="Gene3D" id="1.10.10.60">
    <property type="entry name" value="Homeodomain-like"/>
    <property type="match status" value="1"/>
</dbReference>
<feature type="region of interest" description="Disordered" evidence="12">
    <location>
        <begin position="225"/>
        <end position="270"/>
    </location>
</feature>
<feature type="DNA-binding region" description="Homeobox" evidence="10">
    <location>
        <begin position="279"/>
        <end position="338"/>
    </location>
</feature>
<evidence type="ECO:0000256" key="4">
    <source>
        <dbReference type="ARBA" id="ARBA00022473"/>
    </source>
</evidence>
<feature type="compositionally biased region" description="Low complexity" evidence="12">
    <location>
        <begin position="166"/>
        <end position="178"/>
    </location>
</feature>
<evidence type="ECO:0000256" key="8">
    <source>
        <dbReference type="ARBA" id="ARBA00023163"/>
    </source>
</evidence>
<dbReference type="InterPro" id="IPR017970">
    <property type="entry name" value="Homeobox_CS"/>
</dbReference>
<keyword evidence="15" id="KW-1185">Reference proteome</keyword>
<dbReference type="InterPro" id="IPR020479">
    <property type="entry name" value="HD_metazoa"/>
</dbReference>